<feature type="region of interest" description="Disordered" evidence="1">
    <location>
        <begin position="147"/>
        <end position="175"/>
    </location>
</feature>
<dbReference type="InterPro" id="IPR006202">
    <property type="entry name" value="Neur_chan_lig-bd"/>
</dbReference>
<gene>
    <name evidence="4" type="ORF">CR201_G0052176</name>
</gene>
<keyword evidence="2" id="KW-0732">Signal</keyword>
<dbReference type="InterPro" id="IPR036734">
    <property type="entry name" value="Neur_chan_lig-bd_sf"/>
</dbReference>
<evidence type="ECO:0000259" key="3">
    <source>
        <dbReference type="Pfam" id="PF02931"/>
    </source>
</evidence>
<dbReference type="AlphaFoldDB" id="A0A2J8RB30"/>
<feature type="domain" description="Neurotransmitter-gated ion-channel ligand-binding" evidence="3">
    <location>
        <begin position="37"/>
        <end position="91"/>
    </location>
</feature>
<name>A0A2J8RB30_PONAB</name>
<dbReference type="EMBL" id="NDHI03003717">
    <property type="protein sequence ID" value="PNJ05726.1"/>
    <property type="molecule type" value="Genomic_DNA"/>
</dbReference>
<organism evidence="4">
    <name type="scientific">Pongo abelii</name>
    <name type="common">Sumatran orangutan</name>
    <name type="synonym">Pongo pygmaeus abelii</name>
    <dbReference type="NCBI Taxonomy" id="9601"/>
    <lineage>
        <taxon>Eukaryota</taxon>
        <taxon>Metazoa</taxon>
        <taxon>Chordata</taxon>
        <taxon>Craniata</taxon>
        <taxon>Vertebrata</taxon>
        <taxon>Euteleostomi</taxon>
        <taxon>Mammalia</taxon>
        <taxon>Eutheria</taxon>
        <taxon>Euarchontoglires</taxon>
        <taxon>Primates</taxon>
        <taxon>Haplorrhini</taxon>
        <taxon>Catarrhini</taxon>
        <taxon>Hominidae</taxon>
        <taxon>Pongo</taxon>
    </lineage>
</organism>
<feature type="chain" id="PRO_5014433523" evidence="2">
    <location>
        <begin position="27"/>
        <end position="185"/>
    </location>
</feature>
<evidence type="ECO:0000313" key="4">
    <source>
        <dbReference type="EMBL" id="PNJ05726.1"/>
    </source>
</evidence>
<sequence length="185" mass="19573">MELGGPGAPRLLPPLLLLLGTGLLRASSHVETRAHAEERLLKKLFSGYNKWSRPVANISDVVLVRFGLSIAQLIDVDEKNQMMTTNVWVKQVSGRALPCPTPALPHTPHPAALPRPCPTPALPHTPHPAALPWSCPTSTLPHTLTLLPCPGPAPPPPSPTPLTLLPPPTPPHPGVARLQAALGPS</sequence>
<evidence type="ECO:0000256" key="1">
    <source>
        <dbReference type="SAM" id="MobiDB-lite"/>
    </source>
</evidence>
<dbReference type="SUPFAM" id="SSF63712">
    <property type="entry name" value="Nicotinic receptor ligand binding domain-like"/>
    <property type="match status" value="1"/>
</dbReference>
<accession>A0A2J8RB30</accession>
<reference evidence="4" key="1">
    <citation type="submission" date="2017-12" db="EMBL/GenBank/DDBJ databases">
        <title>High-resolution comparative analysis of great ape genomes.</title>
        <authorList>
            <person name="Pollen A."/>
            <person name="Hastie A."/>
            <person name="Hormozdiari F."/>
            <person name="Dougherty M."/>
            <person name="Liu R."/>
            <person name="Chaisson M."/>
            <person name="Hoppe E."/>
            <person name="Hill C."/>
            <person name="Pang A."/>
            <person name="Hillier L."/>
            <person name="Baker C."/>
            <person name="Armstrong J."/>
            <person name="Shendure J."/>
            <person name="Paten B."/>
            <person name="Wilson R."/>
            <person name="Chao H."/>
            <person name="Schneider V."/>
            <person name="Ventura M."/>
            <person name="Kronenberg Z."/>
            <person name="Murali S."/>
            <person name="Gordon D."/>
            <person name="Cantsilieris S."/>
            <person name="Munson K."/>
            <person name="Nelson B."/>
            <person name="Raja A."/>
            <person name="Underwood J."/>
            <person name="Diekhans M."/>
            <person name="Fiddes I."/>
            <person name="Haussler D."/>
            <person name="Eichler E."/>
        </authorList>
    </citation>
    <scope>NUCLEOTIDE SEQUENCE [LARGE SCALE GENOMIC DNA]</scope>
    <source>
        <strain evidence="4">Susie</strain>
    </source>
</reference>
<comment type="caution">
    <text evidence="4">The sequence shown here is derived from an EMBL/GenBank/DDBJ whole genome shotgun (WGS) entry which is preliminary data.</text>
</comment>
<feature type="compositionally biased region" description="Pro residues" evidence="1">
    <location>
        <begin position="149"/>
        <end position="173"/>
    </location>
</feature>
<evidence type="ECO:0000256" key="2">
    <source>
        <dbReference type="SAM" id="SignalP"/>
    </source>
</evidence>
<dbReference type="GO" id="GO:0016020">
    <property type="term" value="C:membrane"/>
    <property type="evidence" value="ECO:0007669"/>
    <property type="project" value="InterPro"/>
</dbReference>
<dbReference type="Pfam" id="PF02931">
    <property type="entry name" value="Neur_chan_LBD"/>
    <property type="match status" value="1"/>
</dbReference>
<dbReference type="Gene3D" id="2.70.170.10">
    <property type="entry name" value="Neurotransmitter-gated ion-channel ligand-binding domain"/>
    <property type="match status" value="1"/>
</dbReference>
<feature type="signal peptide" evidence="2">
    <location>
        <begin position="1"/>
        <end position="26"/>
    </location>
</feature>
<dbReference type="GO" id="GO:0005230">
    <property type="term" value="F:extracellular ligand-gated monoatomic ion channel activity"/>
    <property type="evidence" value="ECO:0007669"/>
    <property type="project" value="InterPro"/>
</dbReference>
<protein>
    <submittedName>
        <fullName evidence="4">CHRNA4 isoform 7</fullName>
    </submittedName>
</protein>
<proteinExistence type="predicted"/>